<dbReference type="EMBL" id="JAUZEE010000003">
    <property type="protein sequence ID" value="MDP4300369.1"/>
    <property type="molecule type" value="Genomic_DNA"/>
</dbReference>
<sequence length="90" mass="9831">MWLLTVPVLALVGCAGTPIDFDAARQVKEGMTTAELQSYMGRPYSVVSRQDKEVWIWSRANGFTGSHSSISFIVKDGVVVGVPKIPDSFK</sequence>
<name>A0ABT9G1J1_LEPDI</name>
<evidence type="ECO:0000313" key="1">
    <source>
        <dbReference type="EMBL" id="MDP4300369.1"/>
    </source>
</evidence>
<proteinExistence type="predicted"/>
<dbReference type="Proteomes" id="UP001235760">
    <property type="component" value="Unassembled WGS sequence"/>
</dbReference>
<accession>A0ABT9G1J1</accession>
<gene>
    <name evidence="1" type="ORF">Q8X39_06940</name>
</gene>
<organism evidence="1 2">
    <name type="scientific">Leptothrix discophora</name>
    <dbReference type="NCBI Taxonomy" id="89"/>
    <lineage>
        <taxon>Bacteria</taxon>
        <taxon>Pseudomonadati</taxon>
        <taxon>Pseudomonadota</taxon>
        <taxon>Betaproteobacteria</taxon>
        <taxon>Burkholderiales</taxon>
        <taxon>Sphaerotilaceae</taxon>
        <taxon>Leptothrix</taxon>
    </lineage>
</organism>
<protein>
    <recommendedName>
        <fullName evidence="3">Lipoprotein SmpA/OmlA domain-containing protein</fullName>
    </recommendedName>
</protein>
<reference evidence="1 2" key="1">
    <citation type="submission" date="2023-08" db="EMBL/GenBank/DDBJ databases">
        <authorList>
            <person name="Roldan D.M."/>
            <person name="Menes R.J."/>
        </authorList>
    </citation>
    <scope>NUCLEOTIDE SEQUENCE [LARGE SCALE GENOMIC DNA]</scope>
    <source>
        <strain evidence="1 2">CCM 2812</strain>
    </source>
</reference>
<evidence type="ECO:0008006" key="3">
    <source>
        <dbReference type="Google" id="ProtNLM"/>
    </source>
</evidence>
<evidence type="ECO:0000313" key="2">
    <source>
        <dbReference type="Proteomes" id="UP001235760"/>
    </source>
</evidence>
<keyword evidence="2" id="KW-1185">Reference proteome</keyword>
<comment type="caution">
    <text evidence="1">The sequence shown here is derived from an EMBL/GenBank/DDBJ whole genome shotgun (WGS) entry which is preliminary data.</text>
</comment>